<keyword evidence="2" id="KW-1185">Reference proteome</keyword>
<gene>
    <name evidence="1" type="ORF">THSYN_04295</name>
</gene>
<name>A0A2K8U3X1_9GAMM</name>
<organism evidence="1 2">
    <name type="scientific">Candidatus Thiodictyon syntrophicum</name>
    <dbReference type="NCBI Taxonomy" id="1166950"/>
    <lineage>
        <taxon>Bacteria</taxon>
        <taxon>Pseudomonadati</taxon>
        <taxon>Pseudomonadota</taxon>
        <taxon>Gammaproteobacteria</taxon>
        <taxon>Chromatiales</taxon>
        <taxon>Chromatiaceae</taxon>
        <taxon>Thiodictyon</taxon>
    </lineage>
</organism>
<proteinExistence type="predicted"/>
<sequence>MSPQGALELVLFRWGTLELALPRDRVQALEADRDPCQPSIGDLLGLPAAAPGLMRLLLVAGPDGTLRIRVQEPVTRVRLPAAAIHPLPPLLAARLRLPWVRALAHRPGQGPGVLTVILDPVGPGTPC</sequence>
<dbReference type="RefSeq" id="WP_100918060.1">
    <property type="nucleotide sequence ID" value="NZ_CP020370.1"/>
</dbReference>
<evidence type="ECO:0000313" key="2">
    <source>
        <dbReference type="Proteomes" id="UP000232638"/>
    </source>
</evidence>
<dbReference type="KEGG" id="tsy:THSYN_04295"/>
<protein>
    <recommendedName>
        <fullName evidence="3">CheW-like domain-containing protein</fullName>
    </recommendedName>
</protein>
<evidence type="ECO:0000313" key="1">
    <source>
        <dbReference type="EMBL" id="AUB80257.1"/>
    </source>
</evidence>
<accession>A0A2K8U3X1</accession>
<dbReference type="EMBL" id="CP020370">
    <property type="protein sequence ID" value="AUB80257.1"/>
    <property type="molecule type" value="Genomic_DNA"/>
</dbReference>
<reference evidence="1 2" key="1">
    <citation type="submission" date="2017-03" db="EMBL/GenBank/DDBJ databases">
        <title>Complete genome sequence of Candidatus 'Thiodictyon syntrophicum' sp. nov. strain Cad16T, a photolithoautotroph purple sulfur bacterium isolated from an alpine meromictic lake.</title>
        <authorList>
            <person name="Luedin S.M."/>
            <person name="Pothier J.F."/>
            <person name="Danza F."/>
            <person name="Storelli N."/>
            <person name="Wittwer M."/>
            <person name="Tonolla M."/>
        </authorList>
    </citation>
    <scope>NUCLEOTIDE SEQUENCE [LARGE SCALE GENOMIC DNA]</scope>
    <source>
        <strain evidence="1 2">Cad16T</strain>
    </source>
</reference>
<evidence type="ECO:0008006" key="3">
    <source>
        <dbReference type="Google" id="ProtNLM"/>
    </source>
</evidence>
<dbReference type="AlphaFoldDB" id="A0A2K8U3X1"/>
<dbReference type="Proteomes" id="UP000232638">
    <property type="component" value="Chromosome"/>
</dbReference>